<evidence type="ECO:0000313" key="4">
    <source>
        <dbReference type="Proteomes" id="UP000807716"/>
    </source>
</evidence>
<evidence type="ECO:0000256" key="1">
    <source>
        <dbReference type="SAM" id="MobiDB-lite"/>
    </source>
</evidence>
<feature type="compositionally biased region" description="Acidic residues" evidence="1">
    <location>
        <begin position="89"/>
        <end position="100"/>
    </location>
</feature>
<organism evidence="3 4">
    <name type="scientific">Actinomortierella ambigua</name>
    <dbReference type="NCBI Taxonomy" id="1343610"/>
    <lineage>
        <taxon>Eukaryota</taxon>
        <taxon>Fungi</taxon>
        <taxon>Fungi incertae sedis</taxon>
        <taxon>Mucoromycota</taxon>
        <taxon>Mortierellomycotina</taxon>
        <taxon>Mortierellomycetes</taxon>
        <taxon>Mortierellales</taxon>
        <taxon>Mortierellaceae</taxon>
        <taxon>Actinomortierella</taxon>
    </lineage>
</organism>
<gene>
    <name evidence="3" type="ORF">DFQ27_009849</name>
</gene>
<feature type="non-terminal residue" evidence="3">
    <location>
        <position position="287"/>
    </location>
</feature>
<keyword evidence="2" id="KW-0732">Signal</keyword>
<keyword evidence="4" id="KW-1185">Reference proteome</keyword>
<proteinExistence type="predicted"/>
<feature type="chain" id="PRO_5040358685" evidence="2">
    <location>
        <begin position="26"/>
        <end position="287"/>
    </location>
</feature>
<protein>
    <submittedName>
        <fullName evidence="3">Uncharacterized protein</fullName>
    </submittedName>
</protein>
<dbReference type="AlphaFoldDB" id="A0A9P6TWH7"/>
<accession>A0A9P6TWH7</accession>
<feature type="compositionally biased region" description="Acidic residues" evidence="1">
    <location>
        <begin position="278"/>
        <end position="287"/>
    </location>
</feature>
<feature type="compositionally biased region" description="Acidic residues" evidence="1">
    <location>
        <begin position="121"/>
        <end position="130"/>
    </location>
</feature>
<name>A0A9P6TWH7_9FUNG</name>
<feature type="region of interest" description="Disordered" evidence="1">
    <location>
        <begin position="89"/>
        <end position="287"/>
    </location>
</feature>
<comment type="caution">
    <text evidence="3">The sequence shown here is derived from an EMBL/GenBank/DDBJ whole genome shotgun (WGS) entry which is preliminary data.</text>
</comment>
<evidence type="ECO:0000313" key="3">
    <source>
        <dbReference type="EMBL" id="KAG0249679.1"/>
    </source>
</evidence>
<feature type="compositionally biased region" description="Acidic residues" evidence="1">
    <location>
        <begin position="209"/>
        <end position="236"/>
    </location>
</feature>
<evidence type="ECO:0000256" key="2">
    <source>
        <dbReference type="SAM" id="SignalP"/>
    </source>
</evidence>
<dbReference type="Proteomes" id="UP000807716">
    <property type="component" value="Unassembled WGS sequence"/>
</dbReference>
<sequence>MVKLGPFVLATSVAILLISSKSVEAAMARRAYTLEDVVTSPEEYDQASGRIVVTPPAVMMAMAHNSLNQNFAKRDLYDDFYLSEIGEQEGPQEAEDDGEQQDSSNDATNVYVDNSNNYDLYAEDDVDDGDSSQPVNPSGGGFPWESLSTDDGEGNGDGNGESGFVNDGTNLPDGTPTQTGTPADSSYGGDDIAVPPTGEAGTEQSGEYVGDEGQADEEDQDDEEHDDDDDDDDEEGLPANENTESEQPGEDVDKVNLNGMPINGGAESPEGEHREEQLEAEQPEGSE</sequence>
<feature type="compositionally biased region" description="Polar residues" evidence="1">
    <location>
        <begin position="101"/>
        <end position="118"/>
    </location>
</feature>
<reference evidence="3" key="1">
    <citation type="journal article" date="2020" name="Fungal Divers.">
        <title>Resolving the Mortierellaceae phylogeny through synthesis of multi-gene phylogenetics and phylogenomics.</title>
        <authorList>
            <person name="Vandepol N."/>
            <person name="Liber J."/>
            <person name="Desiro A."/>
            <person name="Na H."/>
            <person name="Kennedy M."/>
            <person name="Barry K."/>
            <person name="Grigoriev I.V."/>
            <person name="Miller A.N."/>
            <person name="O'Donnell K."/>
            <person name="Stajich J.E."/>
            <person name="Bonito G."/>
        </authorList>
    </citation>
    <scope>NUCLEOTIDE SEQUENCE</scope>
    <source>
        <strain evidence="3">BC1065</strain>
    </source>
</reference>
<dbReference type="EMBL" id="JAAAJB010000959">
    <property type="protein sequence ID" value="KAG0249679.1"/>
    <property type="molecule type" value="Genomic_DNA"/>
</dbReference>
<feature type="signal peptide" evidence="2">
    <location>
        <begin position="1"/>
        <end position="25"/>
    </location>
</feature>
<feature type="compositionally biased region" description="Polar residues" evidence="1">
    <location>
        <begin position="175"/>
        <end position="184"/>
    </location>
</feature>